<dbReference type="CDD" id="cd10719">
    <property type="entry name" value="DnaJ_zf"/>
    <property type="match status" value="1"/>
</dbReference>
<dbReference type="PANTHER" id="PTHR43096">
    <property type="entry name" value="DNAJ HOMOLOG 1, MITOCHONDRIAL-RELATED"/>
    <property type="match status" value="1"/>
</dbReference>
<dbReference type="GO" id="GO:0051082">
    <property type="term" value="F:unfolded protein binding"/>
    <property type="evidence" value="ECO:0007669"/>
    <property type="project" value="InterPro"/>
</dbReference>
<evidence type="ECO:0000256" key="2">
    <source>
        <dbReference type="ARBA" id="ARBA00022737"/>
    </source>
</evidence>
<keyword evidence="1" id="KW-0479">Metal-binding</keyword>
<keyword evidence="3" id="KW-0863">Zinc-finger</keyword>
<organism evidence="7">
    <name type="scientific">mine drainage metagenome</name>
    <dbReference type="NCBI Taxonomy" id="410659"/>
    <lineage>
        <taxon>unclassified sequences</taxon>
        <taxon>metagenomes</taxon>
        <taxon>ecological metagenomes</taxon>
    </lineage>
</organism>
<dbReference type="PANTHER" id="PTHR43096:SF52">
    <property type="entry name" value="DNAJ HOMOLOG 1, MITOCHONDRIAL-RELATED"/>
    <property type="match status" value="1"/>
</dbReference>
<dbReference type="FunFam" id="2.60.260.20:FF:000005">
    <property type="entry name" value="Chaperone protein dnaJ 1, mitochondrial"/>
    <property type="match status" value="1"/>
</dbReference>
<gene>
    <name evidence="7" type="ORF">B1A_13889</name>
</gene>
<protein>
    <submittedName>
        <fullName evidence="7">Chaperone protein DnaJ</fullName>
    </submittedName>
</protein>
<evidence type="ECO:0000256" key="1">
    <source>
        <dbReference type="ARBA" id="ARBA00022723"/>
    </source>
</evidence>
<dbReference type="GO" id="GO:0008270">
    <property type="term" value="F:zinc ion binding"/>
    <property type="evidence" value="ECO:0007669"/>
    <property type="project" value="UniProtKB-KW"/>
</dbReference>
<dbReference type="Pfam" id="PF01556">
    <property type="entry name" value="DnaJ_C"/>
    <property type="match status" value="1"/>
</dbReference>
<evidence type="ECO:0000256" key="4">
    <source>
        <dbReference type="ARBA" id="ARBA00022833"/>
    </source>
</evidence>
<dbReference type="InterPro" id="IPR001305">
    <property type="entry name" value="HSP_DnaJ_Cys-rich_dom"/>
</dbReference>
<name>T1B3F3_9ZZZZ</name>
<evidence type="ECO:0000313" key="7">
    <source>
        <dbReference type="EMBL" id="EQD48890.1"/>
    </source>
</evidence>
<keyword evidence="4" id="KW-0862">Zinc</keyword>
<dbReference type="AlphaFoldDB" id="T1B3F3"/>
<evidence type="ECO:0000256" key="5">
    <source>
        <dbReference type="ARBA" id="ARBA00023186"/>
    </source>
</evidence>
<sequence>MVSVTTCRTCSGTGRIAKESCKTCHGSGNKSIVENIDITIPKGASDGLRLRVKGKGQTHNSRTGDLYVSINVKGEQNYRRSEDNLVTDIGISFPDAALGSEKEIDVFGNKINVKIPSGTQPMDILRVKGEGFHNINTGRKGDLVVRIRVEVPKKLTSAQKSILEKLREENGKKKSWL</sequence>
<dbReference type="Gene3D" id="2.60.260.20">
    <property type="entry name" value="Urease metallochaperone UreE, N-terminal domain"/>
    <property type="match status" value="2"/>
</dbReference>
<proteinExistence type="predicted"/>
<dbReference type="SUPFAM" id="SSF49493">
    <property type="entry name" value="HSP40/DnaJ peptide-binding domain"/>
    <property type="match status" value="2"/>
</dbReference>
<reference evidence="7" key="1">
    <citation type="submission" date="2013-08" db="EMBL/GenBank/DDBJ databases">
        <authorList>
            <person name="Mendez C."/>
            <person name="Richter M."/>
            <person name="Ferrer M."/>
            <person name="Sanchez J."/>
        </authorList>
    </citation>
    <scope>NUCLEOTIDE SEQUENCE</scope>
</reference>
<dbReference type="Gene3D" id="2.10.230.10">
    <property type="entry name" value="Heat shock protein DnaJ, cysteine-rich domain"/>
    <property type="match status" value="1"/>
</dbReference>
<dbReference type="SUPFAM" id="SSF57938">
    <property type="entry name" value="DnaJ/Hsp40 cysteine-rich domain"/>
    <property type="match status" value="1"/>
</dbReference>
<keyword evidence="2" id="KW-0677">Repeat</keyword>
<reference evidence="7" key="2">
    <citation type="journal article" date="2014" name="ISME J.">
        <title>Microbial stratification in low pH oxic and suboxic macroscopic growths along an acid mine drainage.</title>
        <authorList>
            <person name="Mendez-Garcia C."/>
            <person name="Mesa V."/>
            <person name="Sprenger R.R."/>
            <person name="Richter M."/>
            <person name="Diez M.S."/>
            <person name="Solano J."/>
            <person name="Bargiela R."/>
            <person name="Golyshina O.V."/>
            <person name="Manteca A."/>
            <person name="Ramos J.L."/>
            <person name="Gallego J.R."/>
            <person name="Llorente I."/>
            <person name="Martins Dos Santos V.A."/>
            <person name="Jensen O.N."/>
            <person name="Pelaez A.I."/>
            <person name="Sanchez J."/>
            <person name="Ferrer M."/>
        </authorList>
    </citation>
    <scope>NUCLEOTIDE SEQUENCE</scope>
</reference>
<keyword evidence="5" id="KW-0143">Chaperone</keyword>
<dbReference type="GO" id="GO:0031072">
    <property type="term" value="F:heat shock protein binding"/>
    <property type="evidence" value="ECO:0007669"/>
    <property type="project" value="InterPro"/>
</dbReference>
<evidence type="ECO:0000256" key="3">
    <source>
        <dbReference type="ARBA" id="ARBA00022771"/>
    </source>
</evidence>
<evidence type="ECO:0000259" key="6">
    <source>
        <dbReference type="Pfam" id="PF01556"/>
    </source>
</evidence>
<dbReference type="EMBL" id="AUZX01010188">
    <property type="protein sequence ID" value="EQD48890.1"/>
    <property type="molecule type" value="Genomic_DNA"/>
</dbReference>
<dbReference type="CDD" id="cd10747">
    <property type="entry name" value="DnaJ_C"/>
    <property type="match status" value="1"/>
</dbReference>
<comment type="caution">
    <text evidence="7">The sequence shown here is derived from an EMBL/GenBank/DDBJ whole genome shotgun (WGS) entry which is preliminary data.</text>
</comment>
<dbReference type="InterPro" id="IPR002939">
    <property type="entry name" value="DnaJ_C"/>
</dbReference>
<dbReference type="GO" id="GO:0005737">
    <property type="term" value="C:cytoplasm"/>
    <property type="evidence" value="ECO:0007669"/>
    <property type="project" value="TreeGrafter"/>
</dbReference>
<accession>T1B3F3</accession>
<dbReference type="InterPro" id="IPR036410">
    <property type="entry name" value="HSP_DnaJ_Cys-rich_dom_sf"/>
</dbReference>
<dbReference type="GO" id="GO:0042026">
    <property type="term" value="P:protein refolding"/>
    <property type="evidence" value="ECO:0007669"/>
    <property type="project" value="TreeGrafter"/>
</dbReference>
<dbReference type="InterPro" id="IPR008971">
    <property type="entry name" value="HSP40/DnaJ_pept-bd"/>
</dbReference>
<feature type="domain" description="Chaperone DnaJ C-terminal" evidence="6">
    <location>
        <begin position="34"/>
        <end position="152"/>
    </location>
</feature>